<dbReference type="Pfam" id="PF05922">
    <property type="entry name" value="Inhibitor_I9"/>
    <property type="match status" value="1"/>
</dbReference>
<dbReference type="InterPro" id="IPR046450">
    <property type="entry name" value="PA_dom_sf"/>
</dbReference>
<dbReference type="InterPro" id="IPR045051">
    <property type="entry name" value="SBT"/>
</dbReference>
<dbReference type="SUPFAM" id="SSF52025">
    <property type="entry name" value="PA domain"/>
    <property type="match status" value="1"/>
</dbReference>
<evidence type="ECO:0000259" key="11">
    <source>
        <dbReference type="Pfam" id="PF05922"/>
    </source>
</evidence>
<dbReference type="InterPro" id="IPR020008">
    <property type="entry name" value="GlyGly_CTERM"/>
</dbReference>
<dbReference type="PROSITE" id="PS00138">
    <property type="entry name" value="SUBTILASE_SER"/>
    <property type="match status" value="1"/>
</dbReference>
<dbReference type="SUPFAM" id="SSF52743">
    <property type="entry name" value="Subtilisin-like"/>
    <property type="match status" value="1"/>
</dbReference>
<feature type="active site" description="Charge relay system" evidence="5 6">
    <location>
        <position position="265"/>
    </location>
</feature>
<evidence type="ECO:0000256" key="1">
    <source>
        <dbReference type="ARBA" id="ARBA00011073"/>
    </source>
</evidence>
<dbReference type="GO" id="GO:0006508">
    <property type="term" value="P:proteolysis"/>
    <property type="evidence" value="ECO:0007669"/>
    <property type="project" value="UniProtKB-KW"/>
</dbReference>
<feature type="domain" description="Peptidase S8/S53" evidence="9">
    <location>
        <begin position="256"/>
        <end position="742"/>
    </location>
</feature>
<dbReference type="InterPro" id="IPR015500">
    <property type="entry name" value="Peptidase_S8_subtilisin-rel"/>
</dbReference>
<dbReference type="InterPro" id="IPR036852">
    <property type="entry name" value="Peptidase_S8/S53_dom_sf"/>
</dbReference>
<feature type="compositionally biased region" description="Basic and acidic residues" evidence="7">
    <location>
        <begin position="48"/>
        <end position="57"/>
    </location>
</feature>
<dbReference type="KEGG" id="scyp:JYB88_02125"/>
<feature type="domain" description="Inhibitor I9" evidence="11">
    <location>
        <begin position="152"/>
        <end position="228"/>
    </location>
</feature>
<dbReference type="InterPro" id="IPR023828">
    <property type="entry name" value="Peptidase_S8_Ser-AS"/>
</dbReference>
<keyword evidence="8" id="KW-0732">Signal</keyword>
<reference evidence="12 13" key="1">
    <citation type="submission" date="2021-03" db="EMBL/GenBank/DDBJ databases">
        <title>Novel species identification of genus Shewanella.</title>
        <authorList>
            <person name="Liu G."/>
            <person name="Zhang Q."/>
        </authorList>
    </citation>
    <scope>NUCLEOTIDE SEQUENCE [LARGE SCALE GENOMIC DNA]</scope>
    <source>
        <strain evidence="12 13">FJAT-53726</strain>
    </source>
</reference>
<dbReference type="Pfam" id="PF00082">
    <property type="entry name" value="Peptidase_S8"/>
    <property type="match status" value="1"/>
</dbReference>
<dbReference type="InterPro" id="IPR034197">
    <property type="entry name" value="Peptidases_S8_3"/>
</dbReference>
<dbReference type="Gene3D" id="3.40.50.200">
    <property type="entry name" value="Peptidase S8/S53 domain"/>
    <property type="match status" value="1"/>
</dbReference>
<evidence type="ECO:0000256" key="2">
    <source>
        <dbReference type="ARBA" id="ARBA00022670"/>
    </source>
</evidence>
<feature type="active site" description="Charge relay system" evidence="5 6">
    <location>
        <position position="700"/>
    </location>
</feature>
<dbReference type="Gene3D" id="3.50.30.30">
    <property type="match status" value="1"/>
</dbReference>
<evidence type="ECO:0000259" key="10">
    <source>
        <dbReference type="Pfam" id="PF02225"/>
    </source>
</evidence>
<dbReference type="PROSITE" id="PS51892">
    <property type="entry name" value="SUBTILASE"/>
    <property type="match status" value="1"/>
</dbReference>
<dbReference type="Gene3D" id="3.30.70.80">
    <property type="entry name" value="Peptidase S8 propeptide/proteinase inhibitor I9"/>
    <property type="match status" value="1"/>
</dbReference>
<dbReference type="PANTHER" id="PTHR10795">
    <property type="entry name" value="PROPROTEIN CONVERTASE SUBTILISIN/KEXIN"/>
    <property type="match status" value="1"/>
</dbReference>
<accession>A0A974XLE7</accession>
<dbReference type="InterPro" id="IPR010259">
    <property type="entry name" value="S8pro/Inhibitor_I9"/>
</dbReference>
<keyword evidence="13" id="KW-1185">Reference proteome</keyword>
<evidence type="ECO:0000256" key="4">
    <source>
        <dbReference type="ARBA" id="ARBA00022825"/>
    </source>
</evidence>
<evidence type="ECO:0000256" key="7">
    <source>
        <dbReference type="SAM" id="MobiDB-lite"/>
    </source>
</evidence>
<gene>
    <name evidence="12" type="ORF">JYB88_02125</name>
</gene>
<feature type="chain" id="PRO_5038137128" evidence="8">
    <location>
        <begin position="23"/>
        <end position="1753"/>
    </location>
</feature>
<dbReference type="EMBL" id="CP071504">
    <property type="protein sequence ID" value="QSX30479.1"/>
    <property type="molecule type" value="Genomic_DNA"/>
</dbReference>
<feature type="region of interest" description="Disordered" evidence="7">
    <location>
        <begin position="48"/>
        <end position="89"/>
    </location>
</feature>
<feature type="domain" description="PA" evidence="10">
    <location>
        <begin position="548"/>
        <end position="614"/>
    </location>
</feature>
<evidence type="ECO:0000259" key="9">
    <source>
        <dbReference type="Pfam" id="PF00082"/>
    </source>
</evidence>
<dbReference type="Pfam" id="PF17963">
    <property type="entry name" value="Big_9"/>
    <property type="match status" value="1"/>
</dbReference>
<dbReference type="CDD" id="cd02120">
    <property type="entry name" value="PA_subtilisin_like"/>
    <property type="match status" value="1"/>
</dbReference>
<proteinExistence type="inferred from homology"/>
<name>A0A974XLE7_9GAMM</name>
<dbReference type="InterPro" id="IPR000209">
    <property type="entry name" value="Peptidase_S8/S53_dom"/>
</dbReference>
<keyword evidence="2 6" id="KW-0645">Protease</keyword>
<protein>
    <submittedName>
        <fullName evidence="12">S8 family serine peptidase</fullName>
    </submittedName>
</protein>
<dbReference type="NCBIfam" id="TIGR03501">
    <property type="entry name" value="GlyGly_CTERM"/>
    <property type="match status" value="1"/>
</dbReference>
<dbReference type="PRINTS" id="PR00723">
    <property type="entry name" value="SUBTILISIN"/>
</dbReference>
<evidence type="ECO:0000313" key="13">
    <source>
        <dbReference type="Proteomes" id="UP000663281"/>
    </source>
</evidence>
<evidence type="ECO:0000256" key="5">
    <source>
        <dbReference type="PIRSR" id="PIRSR615500-1"/>
    </source>
</evidence>
<evidence type="ECO:0000256" key="8">
    <source>
        <dbReference type="SAM" id="SignalP"/>
    </source>
</evidence>
<keyword evidence="4 6" id="KW-0720">Serine protease</keyword>
<evidence type="ECO:0000256" key="3">
    <source>
        <dbReference type="ARBA" id="ARBA00022801"/>
    </source>
</evidence>
<sequence>MKLKSLTVATLAALYGAGMASAMPTSSTNVSATGSKGGVVLQAITKEELSRPKRVSDKAPQTNNAIRPMPGGLNQQHQPASAKAKFVEEPNRSGEDVYIVRLRDLPLATYDGRVKGYAATAQQVIRNEMASQTPVMQQGKQRMQKAAAVDQAQVQAVQQSRVESYRQYLSAKQNDVLQQARSQGIQNPVRANYTNAVNGFSIKMTQAQAKALAALPQVQFIERSTMQQIQTDRGPTFIGADQVWTGNTVTGLPWKGEGIVMGIIDTGINSDHVAFADIGGDGYDHTNPLGDGNYLGDCATGKLVCNDKLIGIYSWPVITDTYQGLAPATGEDIQGHGSHTAGTAAGNYVENVPLLAPSLGDGDGEPLGFTFESTSGVAPHANIIAYQVCLPEDGCPTEAILKAYEQAIADDVDVINFSIGGGEQFPWESATELAILSAREAGISVAVAAGNSGGDAHNTFFGSLGHSAPWEMVVAASTHDRVLHKTNNLISFSGGNSTPYLYIDPNSSWGDDIAGYSVDSISLGIPVSAADYGDPQCLNAFAPGTFSADQVVVCERGTNARVAKAHNVKAGGAGGFILYNQAWYSGMTQEEQRLYDDAYPLPGIHVSNYTGNNILNWMNDGAAEHFINITGGSVDRSLDPAKGDMLADFSSLGPSMTYKHHMAPNIAAPGVDILAPYADEHPMAPGSAQSQDWAIISGTSMASPHVAGVMALVRQAHPDWTAAEVQSAMEMTASQTVRRDVDQYNPDGFPATQHRTGSGRVDAQAAVNAGLIMNETVENFRLANPSMGGDVRQLNLPQLANSNCRGGVCSWVRTVTATRDGSWTLSADQWVYDRWVSTYDGEIDMHNAKMEFFPASFSLKAGESQSIVIKADITDIQYQHDSKLLGAGRSLDGVELWTSVNLTASDSSIPKSHWPVSINFDHGGLPEAVNVEVHRDNGSYRIADLPLGASNDLVYRGHGPVKADIMEVTLPQDNNHWPIYSDGDYAPGHNQVTLFNVPEDTARFVVEVLEHTKDPGFNKYMRELGGSLAIHIGRDSNGNGEADFDEEWICSSTTQIELNRCSLTNPDAGQYWVLLSNTSKNMSDWDLDQGPDPWGYYGITREQLVDSYRVAMALVPSGANGLTIEGPATSDGSLVDLDLNWNLDNLAEGDVAYAGVDIGSSAAPGSIGFIPVRLKRGMDDVTVNNNQRVRGGDIVDVTVHVVENNTGTDRDFDLSTVIPAGLTLVPGSVKVSSLEQEANLSVDGNTVRVAGVQQDSGNWDRSYKVTTNETDALCRVPAYGRNDSGFVGLAKNYGFMPAIGGTMVDASGSWDYDATVGEWVYTNPFEIHMADYWGADGHMNLFHNEDYMSYDRFIVSPQGFVTFGPEWGAASHFISQKFPYYMNPYGPFVAPFWRGYADPANIGFSIPVDVLGAPLEQNLFEPWKGSGIALAYAGDDFIIEWVNARTQGVEASWFGTYPTGVEQNDRYTFDLIMNKGYRYGAGEFEFVMAYGDMDFADQGDYGSIGVHGNYGPLDVFGYPYGQEMGVSAAYNDLKEVTTANKVICLDYTGPEATQFDLSFQVRVAETAAGQTLTMDVVSDVSGMGQKVIANAIQVVGNITLAPFNAMTIAENTSADVTVAYADVDANPNLISVSGEHISALVHGNSAGSTVTITPDANWHGETQVSVTVADSVNPTDATTQSFMLTVTSDGIEPGCTDSAATNYDANANQDDGSCTFPAPPAAEPAKDTSSGGALGWLALLLAPVAMVRRRRLH</sequence>
<evidence type="ECO:0000256" key="6">
    <source>
        <dbReference type="PROSITE-ProRule" id="PRU01240"/>
    </source>
</evidence>
<dbReference type="InterPro" id="IPR037045">
    <property type="entry name" value="S8pro/Inhibitor_I9_sf"/>
</dbReference>
<dbReference type="RefSeq" id="WP_207325317.1">
    <property type="nucleotide sequence ID" value="NZ_CP071504.1"/>
</dbReference>
<feature type="signal peptide" evidence="8">
    <location>
        <begin position="1"/>
        <end position="22"/>
    </location>
</feature>
<dbReference type="Pfam" id="PF02225">
    <property type="entry name" value="PA"/>
    <property type="match status" value="1"/>
</dbReference>
<keyword evidence="3 6" id="KW-0378">Hydrolase</keyword>
<dbReference type="InterPro" id="IPR003137">
    <property type="entry name" value="PA_domain"/>
</dbReference>
<dbReference type="Proteomes" id="UP000663281">
    <property type="component" value="Chromosome"/>
</dbReference>
<dbReference type="GO" id="GO:0004252">
    <property type="term" value="F:serine-type endopeptidase activity"/>
    <property type="evidence" value="ECO:0007669"/>
    <property type="project" value="UniProtKB-UniRule"/>
</dbReference>
<organism evidence="12 13">
    <name type="scientific">Shewanella cyperi</name>
    <dbReference type="NCBI Taxonomy" id="2814292"/>
    <lineage>
        <taxon>Bacteria</taxon>
        <taxon>Pseudomonadati</taxon>
        <taxon>Pseudomonadota</taxon>
        <taxon>Gammaproteobacteria</taxon>
        <taxon>Alteromonadales</taxon>
        <taxon>Shewanellaceae</taxon>
        <taxon>Shewanella</taxon>
    </lineage>
</organism>
<feature type="active site" description="Charge relay system" evidence="5 6">
    <location>
        <position position="336"/>
    </location>
</feature>
<comment type="similarity">
    <text evidence="1 6">Belongs to the peptidase S8 family.</text>
</comment>
<dbReference type="CDD" id="cd04852">
    <property type="entry name" value="Peptidases_S8_3"/>
    <property type="match status" value="1"/>
</dbReference>
<evidence type="ECO:0000313" key="12">
    <source>
        <dbReference type="EMBL" id="QSX30479.1"/>
    </source>
</evidence>